<accession>A0ABX2ZXC3</accession>
<keyword evidence="5 9" id="KW-0812">Transmembrane</keyword>
<comment type="caution">
    <text evidence="10">The sequence shown here is derived from an EMBL/GenBank/DDBJ whole genome shotgun (WGS) entry which is preliminary data.</text>
</comment>
<protein>
    <recommendedName>
        <fullName evidence="12">EamA domain-containing protein</fullName>
    </recommendedName>
</protein>
<evidence type="ECO:0000256" key="1">
    <source>
        <dbReference type="ARBA" id="ARBA00022448"/>
    </source>
</evidence>
<keyword evidence="8 9" id="KW-0472">Membrane</keyword>
<evidence type="ECO:0000256" key="8">
    <source>
        <dbReference type="ARBA" id="ARBA00023136"/>
    </source>
</evidence>
<dbReference type="RefSeq" id="WP_069314344.1">
    <property type="nucleotide sequence ID" value="NZ_MDTU01000005.1"/>
</dbReference>
<keyword evidence="2" id="KW-1003">Cell membrane</keyword>
<evidence type="ECO:0000256" key="4">
    <source>
        <dbReference type="ARBA" id="ARBA00022597"/>
    </source>
</evidence>
<proteinExistence type="predicted"/>
<organism evidence="10 11">
    <name type="scientific">Piscirickettsia litoralis</name>
    <dbReference type="NCBI Taxonomy" id="1891921"/>
    <lineage>
        <taxon>Bacteria</taxon>
        <taxon>Pseudomonadati</taxon>
        <taxon>Pseudomonadota</taxon>
        <taxon>Gammaproteobacteria</taxon>
        <taxon>Thiotrichales</taxon>
        <taxon>Piscirickettsiaceae</taxon>
        <taxon>Piscirickettsia</taxon>
    </lineage>
</organism>
<evidence type="ECO:0008006" key="12">
    <source>
        <dbReference type="Google" id="ProtNLM"/>
    </source>
</evidence>
<name>A0ABX2ZXC3_9GAMM</name>
<keyword evidence="3" id="KW-0997">Cell inner membrane</keyword>
<feature type="transmembrane region" description="Helical" evidence="9">
    <location>
        <begin position="265"/>
        <end position="284"/>
    </location>
</feature>
<keyword evidence="1" id="KW-0813">Transport</keyword>
<gene>
    <name evidence="10" type="ORF">BGC07_17490</name>
</gene>
<keyword evidence="6" id="KW-0769">Symport</keyword>
<evidence type="ECO:0000256" key="2">
    <source>
        <dbReference type="ARBA" id="ARBA00022475"/>
    </source>
</evidence>
<sequence>MSIFALFISIFAGLANGSYIYPIENNQKDINLVWIRFAAITFLAIPSLIFIYSTLSGSFYLTLKHSLIILLVGIFFGIGMFVFTKSVRYIGLGVPFAINISLGTLSGSLFSIFINGKYYLFSEDKLITLSYAIFIIAIALYAYSLSIRDSQKNINWVKGLSLALASGILCASQGAAIGYYSDYLKSYPNHFTSLLIPWSLIFISCGIVFILSQIKDAKNNKVKIDYFSKDKKSVKVAGIMSAMYFGSVVLYNWANAMTLKFSEEFLWISFMSCIVIASTVCSYVKGEWINSSKKGMVINYTAIFMLIFSIILFGIASTN</sequence>
<evidence type="ECO:0000256" key="7">
    <source>
        <dbReference type="ARBA" id="ARBA00022989"/>
    </source>
</evidence>
<evidence type="ECO:0000256" key="6">
    <source>
        <dbReference type="ARBA" id="ARBA00022847"/>
    </source>
</evidence>
<dbReference type="Proteomes" id="UP000094329">
    <property type="component" value="Unassembled WGS sequence"/>
</dbReference>
<dbReference type="Pfam" id="PF06379">
    <property type="entry name" value="RhaT"/>
    <property type="match status" value="1"/>
</dbReference>
<keyword evidence="11" id="KW-1185">Reference proteome</keyword>
<keyword evidence="7 9" id="KW-1133">Transmembrane helix</keyword>
<feature type="transmembrane region" description="Helical" evidence="9">
    <location>
        <begin position="89"/>
        <end position="114"/>
    </location>
</feature>
<feature type="transmembrane region" description="Helical" evidence="9">
    <location>
        <begin position="33"/>
        <end position="55"/>
    </location>
</feature>
<evidence type="ECO:0000256" key="9">
    <source>
        <dbReference type="SAM" id="Phobius"/>
    </source>
</evidence>
<feature type="transmembrane region" description="Helical" evidence="9">
    <location>
        <begin position="191"/>
        <end position="212"/>
    </location>
</feature>
<evidence type="ECO:0000256" key="3">
    <source>
        <dbReference type="ARBA" id="ARBA00022519"/>
    </source>
</evidence>
<feature type="transmembrane region" description="Helical" evidence="9">
    <location>
        <begin position="233"/>
        <end position="253"/>
    </location>
</feature>
<dbReference type="EMBL" id="MDTU01000005">
    <property type="protein sequence ID" value="ODN41207.1"/>
    <property type="molecule type" value="Genomic_DNA"/>
</dbReference>
<feature type="transmembrane region" description="Helical" evidence="9">
    <location>
        <begin position="296"/>
        <end position="316"/>
    </location>
</feature>
<keyword evidence="4" id="KW-0762">Sugar transport</keyword>
<evidence type="ECO:0000313" key="11">
    <source>
        <dbReference type="Proteomes" id="UP000094329"/>
    </source>
</evidence>
<dbReference type="InterPro" id="IPR004673">
    <property type="entry name" value="L-rhamnose-proton_sym_RhaT"/>
</dbReference>
<evidence type="ECO:0000313" key="10">
    <source>
        <dbReference type="EMBL" id="ODN41207.1"/>
    </source>
</evidence>
<feature type="transmembrane region" description="Helical" evidence="9">
    <location>
        <begin position="126"/>
        <end position="143"/>
    </location>
</feature>
<evidence type="ECO:0000256" key="5">
    <source>
        <dbReference type="ARBA" id="ARBA00022692"/>
    </source>
</evidence>
<reference evidence="10 11" key="1">
    <citation type="submission" date="2016-08" db="EMBL/GenBank/DDBJ databases">
        <title>Draft genome sequence of Candidatus Piscirickettsia litoralis, from seawater.</title>
        <authorList>
            <person name="Wan X."/>
            <person name="Lee A.J."/>
            <person name="Hou S."/>
            <person name="Donachie S.P."/>
        </authorList>
    </citation>
    <scope>NUCLEOTIDE SEQUENCE [LARGE SCALE GENOMIC DNA]</scope>
    <source>
        <strain evidence="10 11">Y2</strain>
    </source>
</reference>
<feature type="transmembrane region" description="Helical" evidence="9">
    <location>
        <begin position="67"/>
        <end position="83"/>
    </location>
</feature>